<dbReference type="EMBL" id="CAJHCQ010000002">
    <property type="protein sequence ID" value="CAD6519350.1"/>
    <property type="molecule type" value="Genomic_DNA"/>
</dbReference>
<keyword evidence="1" id="KW-0472">Membrane</keyword>
<sequence length="57" mass="6344">MRIDPYSFGLFISVEEEEAFGVTGVFVFITGAMALVMVCIGLMRRRTPCKSLESISH</sequence>
<accession>A0ABN7HHU1</accession>
<reference evidence="2 3" key="1">
    <citation type="submission" date="2020-10" db="EMBL/GenBank/DDBJ databases">
        <authorList>
            <person name="Peeters C."/>
        </authorList>
    </citation>
    <scope>NUCLEOTIDE SEQUENCE [LARGE SCALE GENOMIC DNA]</scope>
    <source>
        <strain evidence="2 3">LMG 27952</strain>
    </source>
</reference>
<dbReference type="RefSeq" id="WP_201695223.1">
    <property type="nucleotide sequence ID" value="NZ_CAJHCQ010000002.1"/>
</dbReference>
<comment type="caution">
    <text evidence="2">The sequence shown here is derived from an EMBL/GenBank/DDBJ whole genome shotgun (WGS) entry which is preliminary data.</text>
</comment>
<protein>
    <submittedName>
        <fullName evidence="2">Uncharacterized protein</fullName>
    </submittedName>
</protein>
<evidence type="ECO:0000256" key="1">
    <source>
        <dbReference type="SAM" id="Phobius"/>
    </source>
</evidence>
<gene>
    <name evidence="2" type="ORF">LMG27952_01133</name>
</gene>
<evidence type="ECO:0000313" key="2">
    <source>
        <dbReference type="EMBL" id="CAD6519350.1"/>
    </source>
</evidence>
<evidence type="ECO:0000313" key="3">
    <source>
        <dbReference type="Proteomes" id="UP000656319"/>
    </source>
</evidence>
<proteinExistence type="predicted"/>
<keyword evidence="1" id="KW-1133">Transmembrane helix</keyword>
<feature type="transmembrane region" description="Helical" evidence="1">
    <location>
        <begin position="20"/>
        <end position="43"/>
    </location>
</feature>
<name>A0ABN7HHU1_9BURK</name>
<organism evidence="2 3">
    <name type="scientific">Paraburkholderia hiiakae</name>
    <dbReference type="NCBI Taxonomy" id="1081782"/>
    <lineage>
        <taxon>Bacteria</taxon>
        <taxon>Pseudomonadati</taxon>
        <taxon>Pseudomonadota</taxon>
        <taxon>Betaproteobacteria</taxon>
        <taxon>Burkholderiales</taxon>
        <taxon>Burkholderiaceae</taxon>
        <taxon>Paraburkholderia</taxon>
    </lineage>
</organism>
<dbReference type="Proteomes" id="UP000656319">
    <property type="component" value="Unassembled WGS sequence"/>
</dbReference>
<keyword evidence="3" id="KW-1185">Reference proteome</keyword>
<keyword evidence="1" id="KW-0812">Transmembrane</keyword>